<gene>
    <name evidence="2" type="primary">cda1</name>
    <name evidence="2" type="ORF">DEBR0S5_00210G</name>
</gene>
<protein>
    <submittedName>
        <fullName evidence="2">DEBR0S5_00210g1_1</fullName>
    </submittedName>
</protein>
<evidence type="ECO:0000259" key="1">
    <source>
        <dbReference type="PROSITE" id="PS51677"/>
    </source>
</evidence>
<dbReference type="GO" id="GO:0016810">
    <property type="term" value="F:hydrolase activity, acting on carbon-nitrogen (but not peptide) bonds"/>
    <property type="evidence" value="ECO:0007669"/>
    <property type="project" value="InterPro"/>
</dbReference>
<reference evidence="2 3" key="1">
    <citation type="submission" date="2019-07" db="EMBL/GenBank/DDBJ databases">
        <authorList>
            <person name="Friedrich A."/>
            <person name="Schacherer J."/>
        </authorList>
    </citation>
    <scope>NUCLEOTIDE SEQUENCE [LARGE SCALE GENOMIC DNA]</scope>
</reference>
<dbReference type="PROSITE" id="PS51677">
    <property type="entry name" value="NODB"/>
    <property type="match status" value="1"/>
</dbReference>
<evidence type="ECO:0000313" key="2">
    <source>
        <dbReference type="EMBL" id="VUG19336.1"/>
    </source>
</evidence>
<dbReference type="EMBL" id="CABFWN010000005">
    <property type="protein sequence ID" value="VUG19336.1"/>
    <property type="molecule type" value="Genomic_DNA"/>
</dbReference>
<feature type="domain" description="NodB homology" evidence="1">
    <location>
        <begin position="87"/>
        <end position="315"/>
    </location>
</feature>
<accession>A0A7D9CZW9</accession>
<sequence>METTKAEEYVMINKDPDAGTKYDFPRDSVGYGEQGLKCDWPGKKKIALSFVLNYEEGGERSLSLGDECPEWYMYTSCRDGPSIARDYDVETEYDYGSRCGVWRMIRLFKKHNLKLTAYAVGKAFECNPEAAKAFVRDGHEIASHAYRWIPYDDLSPEKEKGLILKQIDTLQKTTGLKTFGWYMGRLSAHSIALIVETYRELGLPLPYISDNYADDVPYWTDVPQEKSLPDSEKKGLLYVPYNLDCNDYRFLRPCGWRSEEDYYQHLVNSFDVLYGEGGKIMTVGLHCRIMGKPGYNRALERFIEYVEKKPDVWICTRSQIADWFKAKYPYKPGHKAD</sequence>
<proteinExistence type="predicted"/>
<dbReference type="PANTHER" id="PTHR43123:SF1">
    <property type="entry name" value="POLYSACCHARIDE DEACETYLASE-RELATED"/>
    <property type="match status" value="1"/>
</dbReference>
<dbReference type="GO" id="GO:0005975">
    <property type="term" value="P:carbohydrate metabolic process"/>
    <property type="evidence" value="ECO:0007669"/>
    <property type="project" value="InterPro"/>
</dbReference>
<name>A0A7D9CZW9_DEKBR</name>
<dbReference type="InterPro" id="IPR011330">
    <property type="entry name" value="Glyco_hydro/deAcase_b/a-brl"/>
</dbReference>
<dbReference type="Proteomes" id="UP000478008">
    <property type="component" value="Unassembled WGS sequence"/>
</dbReference>
<dbReference type="AlphaFoldDB" id="A0A7D9CZW9"/>
<organism evidence="2 3">
    <name type="scientific">Dekkera bruxellensis</name>
    <name type="common">Brettanomyces custersii</name>
    <dbReference type="NCBI Taxonomy" id="5007"/>
    <lineage>
        <taxon>Eukaryota</taxon>
        <taxon>Fungi</taxon>
        <taxon>Dikarya</taxon>
        <taxon>Ascomycota</taxon>
        <taxon>Saccharomycotina</taxon>
        <taxon>Pichiomycetes</taxon>
        <taxon>Pichiales</taxon>
        <taxon>Pichiaceae</taxon>
        <taxon>Brettanomyces</taxon>
    </lineage>
</organism>
<dbReference type="Gene3D" id="3.20.20.370">
    <property type="entry name" value="Glycoside hydrolase/deacetylase"/>
    <property type="match status" value="1"/>
</dbReference>
<dbReference type="Pfam" id="PF01522">
    <property type="entry name" value="Polysacc_deac_1"/>
    <property type="match status" value="1"/>
</dbReference>
<dbReference type="SUPFAM" id="SSF88713">
    <property type="entry name" value="Glycoside hydrolase/deacetylase"/>
    <property type="match status" value="1"/>
</dbReference>
<dbReference type="PANTHER" id="PTHR43123">
    <property type="entry name" value="POLYSACCHARIDE DEACETYLASE-RELATED"/>
    <property type="match status" value="1"/>
</dbReference>
<dbReference type="InterPro" id="IPR002509">
    <property type="entry name" value="NODB_dom"/>
</dbReference>
<keyword evidence="3" id="KW-1185">Reference proteome</keyword>
<evidence type="ECO:0000313" key="3">
    <source>
        <dbReference type="Proteomes" id="UP000478008"/>
    </source>
</evidence>